<protein>
    <submittedName>
        <fullName evidence="1">Uncharacterized protein</fullName>
    </submittedName>
</protein>
<name>A0A6B9MDJ7_9VIRU</name>
<reference evidence="1" key="1">
    <citation type="submission" date="2019-12" db="EMBL/GenBank/DDBJ databases">
        <title>Genome reconstruction of White Spot Syndrome Virus (WSSV) from archival Davidson-fixed paraffin embedded shrimp (Penaeus vannamei) tissue.</title>
        <authorList>
            <person name="Cruz-Flores R."/>
            <person name="Hung Nam M."/>
            <person name="Aranguren Caroa L.F."/>
            <person name="Kanrar S."/>
            <person name="Dhar A.K."/>
        </authorList>
    </citation>
    <scope>NUCLEOTIDE SEQUENCE</scope>
    <source>
        <strain evidence="1">CN_95_DFPE</strain>
    </source>
</reference>
<dbReference type="EMBL" id="MN840357">
    <property type="protein sequence ID" value="QHB92575.1"/>
    <property type="molecule type" value="Genomic_DNA"/>
</dbReference>
<organism evidence="1">
    <name type="scientific">White spot syndrome virus</name>
    <dbReference type="NCBI Taxonomy" id="342409"/>
    <lineage>
        <taxon>Viruses</taxon>
        <taxon>Viruses incertae sedis</taxon>
        <taxon>Naldaviricetes</taxon>
        <taxon>Nimaviridae</taxon>
        <taxon>Whispovirus</taxon>
    </lineage>
</organism>
<evidence type="ECO:0000313" key="1">
    <source>
        <dbReference type="EMBL" id="QHB92575.1"/>
    </source>
</evidence>
<proteinExistence type="predicted"/>
<sequence length="42" mass="4855">MSDCTRNDRAPETYINSILFLEHVFLGTDAPRKVRLLTPLIH</sequence>
<accession>A0A6B9MDJ7</accession>